<evidence type="ECO:0000259" key="2">
    <source>
        <dbReference type="Pfam" id="PF03936"/>
    </source>
</evidence>
<dbReference type="SUPFAM" id="SSF48239">
    <property type="entry name" value="Terpenoid cyclases/Protein prenyltransferases"/>
    <property type="match status" value="1"/>
</dbReference>
<dbReference type="GO" id="GO:0010333">
    <property type="term" value="F:terpene synthase activity"/>
    <property type="evidence" value="ECO:0007669"/>
    <property type="project" value="InterPro"/>
</dbReference>
<dbReference type="InterPro" id="IPR036965">
    <property type="entry name" value="Terpene_synth_N_sf"/>
</dbReference>
<evidence type="ECO:0000313" key="3">
    <source>
        <dbReference type="EMBL" id="OMO63295.1"/>
    </source>
</evidence>
<dbReference type="GO" id="GO:0016114">
    <property type="term" value="P:terpenoid biosynthetic process"/>
    <property type="evidence" value="ECO:0007669"/>
    <property type="project" value="InterPro"/>
</dbReference>
<dbReference type="InterPro" id="IPR008930">
    <property type="entry name" value="Terpenoid_cyclase/PrenylTrfase"/>
</dbReference>
<comment type="caution">
    <text evidence="3">The sequence shown here is derived from an EMBL/GenBank/DDBJ whole genome shotgun (WGS) entry which is preliminary data.</text>
</comment>
<sequence>MAEQVEESLKMPLHWRFIWTEARNFIDIYQRDDNMNSVLLEFAKLNYNILQSVYIKELQELAKWDDLEAIEELPEYIKLIYTALYNHASEVAHDTLDDASMDILPFIRKLFEGHIEANFQEAKWINSGHNLTADEYLQVSWITIGGLVAVNYAVVGVVGQYFMYKFLSEFMDHYFVSDLVCVPGYIARLLNDLSTTKDEIERGETLNFINCYMIQEGVSEEEARDHMEGLKRKFWKKLNKYIIEYSVDAPNIAKVVVNMVRVTHRIYRGGKYDWFGVRPKADLVSMLNSVFEPIPM</sequence>
<accession>A0A1R3GYV3</accession>
<dbReference type="Proteomes" id="UP000187203">
    <property type="component" value="Unassembled WGS sequence"/>
</dbReference>
<dbReference type="OrthoDB" id="1936865at2759"/>
<dbReference type="Gene3D" id="1.10.600.10">
    <property type="entry name" value="Farnesyl Diphosphate Synthase"/>
    <property type="match status" value="2"/>
</dbReference>
<dbReference type="InterPro" id="IPR005630">
    <property type="entry name" value="Terpene_synthase_metal-bd"/>
</dbReference>
<dbReference type="InterPro" id="IPR050148">
    <property type="entry name" value="Terpene_synthase-like"/>
</dbReference>
<evidence type="ECO:0000313" key="4">
    <source>
        <dbReference type="Proteomes" id="UP000187203"/>
    </source>
</evidence>
<reference evidence="4" key="1">
    <citation type="submission" date="2013-09" db="EMBL/GenBank/DDBJ databases">
        <title>Corchorus olitorius genome sequencing.</title>
        <authorList>
            <person name="Alam M."/>
            <person name="Haque M.S."/>
            <person name="Islam M.S."/>
            <person name="Emdad E.M."/>
            <person name="Islam M.M."/>
            <person name="Ahmed B."/>
            <person name="Halim A."/>
            <person name="Hossen Q.M.M."/>
            <person name="Hossain M.Z."/>
            <person name="Ahmed R."/>
            <person name="Khan M.M."/>
            <person name="Islam R."/>
            <person name="Rashid M.M."/>
            <person name="Khan S.A."/>
            <person name="Rahman M.S."/>
            <person name="Alam M."/>
            <person name="Yahiya A.S."/>
            <person name="Khan M.S."/>
            <person name="Azam M.S."/>
            <person name="Haque T."/>
            <person name="Lashkar M.Z.H."/>
            <person name="Akhand A.I."/>
            <person name="Morshed G."/>
            <person name="Roy S."/>
            <person name="Uddin K.S."/>
            <person name="Rabeya T."/>
            <person name="Hossain A.S."/>
            <person name="Chowdhury A."/>
            <person name="Snigdha A.R."/>
            <person name="Mortoza M.S."/>
            <person name="Matin S.A."/>
            <person name="Hoque S.M.E."/>
            <person name="Islam M.K."/>
            <person name="Roy D.K."/>
            <person name="Haider R."/>
            <person name="Moosa M.M."/>
            <person name="Elias S.M."/>
            <person name="Hasan A.M."/>
            <person name="Jahan S."/>
            <person name="Shafiuddin M."/>
            <person name="Mahmood N."/>
            <person name="Shommy N.S."/>
        </authorList>
    </citation>
    <scope>NUCLEOTIDE SEQUENCE [LARGE SCALE GENOMIC DNA]</scope>
    <source>
        <strain evidence="4">cv. O-4</strain>
    </source>
</reference>
<dbReference type="InterPro" id="IPR008949">
    <property type="entry name" value="Isoprenoid_synthase_dom_sf"/>
</dbReference>
<proteinExistence type="predicted"/>
<evidence type="ECO:0000256" key="1">
    <source>
        <dbReference type="ARBA" id="ARBA00022723"/>
    </source>
</evidence>
<dbReference type="GO" id="GO:0000287">
    <property type="term" value="F:magnesium ion binding"/>
    <property type="evidence" value="ECO:0007669"/>
    <property type="project" value="InterPro"/>
</dbReference>
<dbReference type="PANTHER" id="PTHR31225:SF218">
    <property type="entry name" value="GERANIOL SYNTHASE, CHLOROPLASTIC-LIKE"/>
    <property type="match status" value="1"/>
</dbReference>
<organism evidence="3 4">
    <name type="scientific">Corchorus olitorius</name>
    <dbReference type="NCBI Taxonomy" id="93759"/>
    <lineage>
        <taxon>Eukaryota</taxon>
        <taxon>Viridiplantae</taxon>
        <taxon>Streptophyta</taxon>
        <taxon>Embryophyta</taxon>
        <taxon>Tracheophyta</taxon>
        <taxon>Spermatophyta</taxon>
        <taxon>Magnoliopsida</taxon>
        <taxon>eudicotyledons</taxon>
        <taxon>Gunneridae</taxon>
        <taxon>Pentapetalae</taxon>
        <taxon>rosids</taxon>
        <taxon>malvids</taxon>
        <taxon>Malvales</taxon>
        <taxon>Malvaceae</taxon>
        <taxon>Grewioideae</taxon>
        <taxon>Apeibeae</taxon>
        <taxon>Corchorus</taxon>
    </lineage>
</organism>
<dbReference type="Pfam" id="PF03936">
    <property type="entry name" value="Terpene_synth_C"/>
    <property type="match status" value="1"/>
</dbReference>
<protein>
    <recommendedName>
        <fullName evidence="2">Terpene synthase metal-binding domain-containing protein</fullName>
    </recommendedName>
</protein>
<name>A0A1R3GYV3_9ROSI</name>
<dbReference type="EMBL" id="AWUE01021134">
    <property type="protein sequence ID" value="OMO63295.1"/>
    <property type="molecule type" value="Genomic_DNA"/>
</dbReference>
<dbReference type="Gene3D" id="1.50.10.130">
    <property type="entry name" value="Terpene synthase, N-terminal domain"/>
    <property type="match status" value="1"/>
</dbReference>
<keyword evidence="4" id="KW-1185">Reference proteome</keyword>
<dbReference type="AlphaFoldDB" id="A0A1R3GYV3"/>
<feature type="domain" description="Terpene synthase metal-binding" evidence="2">
    <location>
        <begin position="61"/>
        <end position="237"/>
    </location>
</feature>
<dbReference type="PANTHER" id="PTHR31225">
    <property type="entry name" value="OS04G0344100 PROTEIN-RELATED"/>
    <property type="match status" value="1"/>
</dbReference>
<keyword evidence="1" id="KW-0479">Metal-binding</keyword>
<dbReference type="STRING" id="93759.A0A1R3GYV3"/>
<gene>
    <name evidence="3" type="ORF">COLO4_32555</name>
</gene>
<dbReference type="SUPFAM" id="SSF48576">
    <property type="entry name" value="Terpenoid synthases"/>
    <property type="match status" value="1"/>
</dbReference>